<keyword evidence="4" id="KW-1185">Reference proteome</keyword>
<protein>
    <submittedName>
        <fullName evidence="3">Uncharacterized protein</fullName>
    </submittedName>
</protein>
<dbReference type="GeneID" id="5020426"/>
<evidence type="ECO:0000313" key="3">
    <source>
        <dbReference type="EMBL" id="CAK67244.1"/>
    </source>
</evidence>
<name>A0C8X7_PARTE</name>
<evidence type="ECO:0000313" key="4">
    <source>
        <dbReference type="Proteomes" id="UP000000600"/>
    </source>
</evidence>
<dbReference type="HOGENOM" id="CLU_387082_0_0_1"/>
<dbReference type="RefSeq" id="XP_001434641.1">
    <property type="nucleotide sequence ID" value="XM_001434604.1"/>
</dbReference>
<proteinExistence type="predicted"/>
<gene>
    <name evidence="3" type="ORF">GSPATT00036379001</name>
</gene>
<keyword evidence="1" id="KW-0175">Coiled coil</keyword>
<feature type="compositionally biased region" description="Polar residues" evidence="2">
    <location>
        <begin position="418"/>
        <end position="433"/>
    </location>
</feature>
<dbReference type="OMA" id="CRLKIMR"/>
<dbReference type="AlphaFoldDB" id="A0C8X7"/>
<dbReference type="KEGG" id="ptm:GSPATT00036379001"/>
<evidence type="ECO:0000256" key="1">
    <source>
        <dbReference type="SAM" id="Coils"/>
    </source>
</evidence>
<sequence>MVDCSKQRSYIFEVLVINYYFPKIIHMQVLEFHIYETQWMLRKGKYKCFVNISEKHLTHHYQQSELPGVQLQMQLIRRLLYCRLKIMRKHFLKFNSKQGRILTQLDQCMQLCHTMQNYIAKCQDVLTEHQNPSNRKSKYKLLGDMQSPRGNSKLKQFLIEFEHEPWDKKSLLWLRYHEQELFTSIQQILMFNYLYFKMTNLKEASRFLHKLIQLKFVKTQKSVTLYQEALTLLHSAYFENSYVFQNQFFDPISEMLIDALREYYRPNSNQKKCKRQMKLYAQLLIINLDLQSKSLEYKDKYDESALMISMANYLSQHILTFVGKQDELINYIKYEYEYKHEKYEQIILEQQDLNQFVSFLYGFEKKHHFEQKPQFPHQSKYDINNKSVYILHHPRAKSDFKPMKDLSKEPTRDGSLFMPNTPSCSKDNTQRQITKPHKQKRKKFQENQSYLSKLIYLRSLSDYKLSQMNVETDLQKHLRGLEETLHKLEHPNQIKSIDQVFNQKIESITFEKCLTLDQVKETAKKIIAAEWEVHKEMPVTKSLMKSISVSDIQLERLQQQYSKLQEYIELQKIDYHNTQKDQAQLIMKENQDLKKLQLNQQKYQMKLRHQKVQQQLSIPKKLLNLQTDEAGLSPKFIKRNTLMLNTYNATIFDRMDPVLRQNKEYQAAQKHLMDMMVSNLEQRDELNSKKLNSFISVNSLPKSTTRLPSPKTLDVSSQRSDHKKSFAFSNNSTRLEITKF</sequence>
<dbReference type="OrthoDB" id="296017at2759"/>
<reference evidence="3 4" key="1">
    <citation type="journal article" date="2006" name="Nature">
        <title>Global trends of whole-genome duplications revealed by the ciliate Paramecium tetraurelia.</title>
        <authorList>
            <consortium name="Genoscope"/>
            <person name="Aury J.-M."/>
            <person name="Jaillon O."/>
            <person name="Duret L."/>
            <person name="Noel B."/>
            <person name="Jubin C."/>
            <person name="Porcel B.M."/>
            <person name="Segurens B."/>
            <person name="Daubin V."/>
            <person name="Anthouard V."/>
            <person name="Aiach N."/>
            <person name="Arnaiz O."/>
            <person name="Billaut A."/>
            <person name="Beisson J."/>
            <person name="Blanc I."/>
            <person name="Bouhouche K."/>
            <person name="Camara F."/>
            <person name="Duharcourt S."/>
            <person name="Guigo R."/>
            <person name="Gogendeau D."/>
            <person name="Katinka M."/>
            <person name="Keller A.-M."/>
            <person name="Kissmehl R."/>
            <person name="Klotz C."/>
            <person name="Koll F."/>
            <person name="Le Moue A."/>
            <person name="Lepere C."/>
            <person name="Malinsky S."/>
            <person name="Nowacki M."/>
            <person name="Nowak J.K."/>
            <person name="Plattner H."/>
            <person name="Poulain J."/>
            <person name="Ruiz F."/>
            <person name="Serrano V."/>
            <person name="Zagulski M."/>
            <person name="Dessen P."/>
            <person name="Betermier M."/>
            <person name="Weissenbach J."/>
            <person name="Scarpelli C."/>
            <person name="Schachter V."/>
            <person name="Sperling L."/>
            <person name="Meyer E."/>
            <person name="Cohen J."/>
            <person name="Wincker P."/>
        </authorList>
    </citation>
    <scope>NUCLEOTIDE SEQUENCE [LARGE SCALE GENOMIC DNA]</scope>
    <source>
        <strain evidence="3 4">Stock d4-2</strain>
    </source>
</reference>
<feature type="compositionally biased region" description="Basic and acidic residues" evidence="2">
    <location>
        <begin position="400"/>
        <end position="412"/>
    </location>
</feature>
<feature type="region of interest" description="Disordered" evidence="2">
    <location>
        <begin position="400"/>
        <end position="445"/>
    </location>
</feature>
<dbReference type="InParanoid" id="A0C8X7"/>
<organism evidence="3 4">
    <name type="scientific">Paramecium tetraurelia</name>
    <dbReference type="NCBI Taxonomy" id="5888"/>
    <lineage>
        <taxon>Eukaryota</taxon>
        <taxon>Sar</taxon>
        <taxon>Alveolata</taxon>
        <taxon>Ciliophora</taxon>
        <taxon>Intramacronucleata</taxon>
        <taxon>Oligohymenophorea</taxon>
        <taxon>Peniculida</taxon>
        <taxon>Parameciidae</taxon>
        <taxon>Paramecium</taxon>
    </lineage>
</organism>
<feature type="region of interest" description="Disordered" evidence="2">
    <location>
        <begin position="700"/>
        <end position="727"/>
    </location>
</feature>
<accession>A0C8X7</accession>
<dbReference type="Proteomes" id="UP000000600">
    <property type="component" value="Unassembled WGS sequence"/>
</dbReference>
<dbReference type="EMBL" id="CT868051">
    <property type="protein sequence ID" value="CAK67244.1"/>
    <property type="molecule type" value="Genomic_DNA"/>
</dbReference>
<feature type="compositionally biased region" description="Basic residues" evidence="2">
    <location>
        <begin position="434"/>
        <end position="443"/>
    </location>
</feature>
<feature type="coiled-coil region" evidence="1">
    <location>
        <begin position="554"/>
        <end position="606"/>
    </location>
</feature>
<evidence type="ECO:0000256" key="2">
    <source>
        <dbReference type="SAM" id="MobiDB-lite"/>
    </source>
</evidence>